<protein>
    <submittedName>
        <fullName evidence="2">Transposase</fullName>
    </submittedName>
</protein>
<proteinExistence type="predicted"/>
<dbReference type="PANTHER" id="PTHR36966">
    <property type="entry name" value="REP-ASSOCIATED TYROSINE TRANSPOSASE"/>
    <property type="match status" value="1"/>
</dbReference>
<keyword evidence="3" id="KW-1185">Reference proteome</keyword>
<dbReference type="Proteomes" id="UP001226574">
    <property type="component" value="Unassembled WGS sequence"/>
</dbReference>
<name>A0ABU1BAW6_PSEHA</name>
<feature type="domain" description="Transposase IS200-like" evidence="1">
    <location>
        <begin position="12"/>
        <end position="126"/>
    </location>
</feature>
<dbReference type="InterPro" id="IPR002686">
    <property type="entry name" value="Transposase_17"/>
</dbReference>
<dbReference type="NCBIfam" id="NF047646">
    <property type="entry name" value="REP_Tyr_transpos"/>
    <property type="match status" value="1"/>
</dbReference>
<sequence length="147" mass="17513">MWTELRKGRHSICGQEYFITFNTYSRTPLFLNLNFAHLFCKHIQINETKTQCKWLTWVLMPDHFHGLLRLGTQSLPNTIAHLKGGSAFKINKLNNHNIKIWQKNYYDHALRKEEDRQQISRYILANPLRKGLVCSVSKYPYWNSVYL</sequence>
<dbReference type="InterPro" id="IPR052715">
    <property type="entry name" value="RAYT_transposase"/>
</dbReference>
<reference evidence="2 3" key="1">
    <citation type="submission" date="2023-08" db="EMBL/GenBank/DDBJ databases">
        <title>Pseudoalteromonas haloplanktis LL1 genome.</title>
        <authorList>
            <person name="Wu S."/>
        </authorList>
    </citation>
    <scope>NUCLEOTIDE SEQUENCE [LARGE SCALE GENOMIC DNA]</scope>
    <source>
        <strain evidence="2 3">LL1</strain>
    </source>
</reference>
<dbReference type="EMBL" id="JAVIFY010000003">
    <property type="protein sequence ID" value="MDQ9091059.1"/>
    <property type="molecule type" value="Genomic_DNA"/>
</dbReference>
<evidence type="ECO:0000259" key="1">
    <source>
        <dbReference type="SMART" id="SM01321"/>
    </source>
</evidence>
<dbReference type="SMART" id="SM01321">
    <property type="entry name" value="Y1_Tnp"/>
    <property type="match status" value="1"/>
</dbReference>
<comment type="caution">
    <text evidence="2">The sequence shown here is derived from an EMBL/GenBank/DDBJ whole genome shotgun (WGS) entry which is preliminary data.</text>
</comment>
<gene>
    <name evidence="2" type="ORF">RC083_05560</name>
</gene>
<dbReference type="PANTHER" id="PTHR36966:SF1">
    <property type="entry name" value="REP-ASSOCIATED TYROSINE TRANSPOSASE"/>
    <property type="match status" value="1"/>
</dbReference>
<organism evidence="2 3">
    <name type="scientific">Pseudoalteromonas haloplanktis</name>
    <name type="common">Alteromonas haloplanktis</name>
    <dbReference type="NCBI Taxonomy" id="228"/>
    <lineage>
        <taxon>Bacteria</taxon>
        <taxon>Pseudomonadati</taxon>
        <taxon>Pseudomonadota</taxon>
        <taxon>Gammaproteobacteria</taxon>
        <taxon>Alteromonadales</taxon>
        <taxon>Pseudoalteromonadaceae</taxon>
        <taxon>Pseudoalteromonas</taxon>
    </lineage>
</organism>
<evidence type="ECO:0000313" key="2">
    <source>
        <dbReference type="EMBL" id="MDQ9091059.1"/>
    </source>
</evidence>
<accession>A0ABU1BAW6</accession>
<dbReference type="Pfam" id="PF01797">
    <property type="entry name" value="Y1_Tnp"/>
    <property type="match status" value="1"/>
</dbReference>
<evidence type="ECO:0000313" key="3">
    <source>
        <dbReference type="Proteomes" id="UP001226574"/>
    </source>
</evidence>
<dbReference type="SUPFAM" id="SSF143422">
    <property type="entry name" value="Transposase IS200-like"/>
    <property type="match status" value="1"/>
</dbReference>
<dbReference type="InterPro" id="IPR036515">
    <property type="entry name" value="Transposase_17_sf"/>
</dbReference>
<dbReference type="RefSeq" id="WP_309038562.1">
    <property type="nucleotide sequence ID" value="NZ_JAVIFY010000003.1"/>
</dbReference>
<dbReference type="Gene3D" id="3.30.70.1290">
    <property type="entry name" value="Transposase IS200-like"/>
    <property type="match status" value="1"/>
</dbReference>